<reference evidence="2 3" key="1">
    <citation type="journal article" date="2016" name="Nat. Commun.">
        <title>Thousands of microbial genomes shed light on interconnected biogeochemical processes in an aquifer system.</title>
        <authorList>
            <person name="Anantharaman K."/>
            <person name="Brown C.T."/>
            <person name="Hug L.A."/>
            <person name="Sharon I."/>
            <person name="Castelle C.J."/>
            <person name="Probst A.J."/>
            <person name="Thomas B.C."/>
            <person name="Singh A."/>
            <person name="Wilkins M.J."/>
            <person name="Karaoz U."/>
            <person name="Brodie E.L."/>
            <person name="Williams K.H."/>
            <person name="Hubbard S.S."/>
            <person name="Banfield J.F."/>
        </authorList>
    </citation>
    <scope>NUCLEOTIDE SEQUENCE [LARGE SCALE GENOMIC DNA]</scope>
</reference>
<dbReference type="AlphaFoldDB" id="A0A1F8H3E0"/>
<feature type="transmembrane region" description="Helical" evidence="1">
    <location>
        <begin position="6"/>
        <end position="24"/>
    </location>
</feature>
<feature type="transmembrane region" description="Helical" evidence="1">
    <location>
        <begin position="137"/>
        <end position="156"/>
    </location>
</feature>
<evidence type="ECO:0000256" key="1">
    <source>
        <dbReference type="SAM" id="Phobius"/>
    </source>
</evidence>
<feature type="transmembrane region" description="Helical" evidence="1">
    <location>
        <begin position="81"/>
        <end position="105"/>
    </location>
</feature>
<dbReference type="STRING" id="1802706.A3I32_00080"/>
<keyword evidence="1" id="KW-0812">Transmembrane</keyword>
<gene>
    <name evidence="2" type="ORF">A3I32_00080</name>
</gene>
<organism evidence="2 3">
    <name type="scientific">Candidatus Yanofskybacteria bacterium RIFCSPLOWO2_02_FULL_45_10</name>
    <dbReference type="NCBI Taxonomy" id="1802706"/>
    <lineage>
        <taxon>Bacteria</taxon>
        <taxon>Candidatus Yanofskyibacteriota</taxon>
    </lineage>
</organism>
<keyword evidence="1" id="KW-1133">Transmembrane helix</keyword>
<dbReference type="Proteomes" id="UP000177494">
    <property type="component" value="Unassembled WGS sequence"/>
</dbReference>
<evidence type="ECO:0000313" key="2">
    <source>
        <dbReference type="EMBL" id="OGN31528.1"/>
    </source>
</evidence>
<protein>
    <submittedName>
        <fullName evidence="2">Uncharacterized protein</fullName>
    </submittedName>
</protein>
<dbReference type="EMBL" id="MGKU01000038">
    <property type="protein sequence ID" value="OGN31528.1"/>
    <property type="molecule type" value="Genomic_DNA"/>
</dbReference>
<keyword evidence="1" id="KW-0472">Membrane</keyword>
<accession>A0A1F8H3E0</accession>
<evidence type="ECO:0000313" key="3">
    <source>
        <dbReference type="Proteomes" id="UP000177494"/>
    </source>
</evidence>
<sequence length="172" mass="19149">MQGFFVALVVTFLVTIGVSVVVMRSSERKRLAVLTVSVWVTLGISLVLALFSGFGEPLRVAVLSHQRLPADSPWHALADKWTVTLLLLALSLFLTVGWLLALLGAGARSLRVQRKVVYNNIPERQAPSSHGGINWKIILELVLAHVLAITIIAWAFPKFRCWFKRIRERGGR</sequence>
<feature type="transmembrane region" description="Helical" evidence="1">
    <location>
        <begin position="31"/>
        <end position="54"/>
    </location>
</feature>
<proteinExistence type="predicted"/>
<comment type="caution">
    <text evidence="2">The sequence shown here is derived from an EMBL/GenBank/DDBJ whole genome shotgun (WGS) entry which is preliminary data.</text>
</comment>
<name>A0A1F8H3E0_9BACT</name>